<dbReference type="AlphaFoldDB" id="A0A1E5CUS5"/>
<keyword evidence="2" id="KW-1185">Reference proteome</keyword>
<reference evidence="1 2" key="1">
    <citation type="journal article" date="2012" name="Science">
        <title>Ecological populations of bacteria act as socially cohesive units of antibiotic production and resistance.</title>
        <authorList>
            <person name="Cordero O.X."/>
            <person name="Wildschutte H."/>
            <person name="Kirkup B."/>
            <person name="Proehl S."/>
            <person name="Ngo L."/>
            <person name="Hussain F."/>
            <person name="Le Roux F."/>
            <person name="Mincer T."/>
            <person name="Polz M.F."/>
        </authorList>
    </citation>
    <scope>NUCLEOTIDE SEQUENCE [LARGE SCALE GENOMIC DNA]</scope>
    <source>
        <strain evidence="1 2">FF-238</strain>
    </source>
</reference>
<name>A0A1E5CUS5_9VIBR</name>
<evidence type="ECO:0000313" key="1">
    <source>
        <dbReference type="EMBL" id="OEE73660.1"/>
    </source>
</evidence>
<proteinExistence type="predicted"/>
<evidence type="ECO:0000313" key="2">
    <source>
        <dbReference type="Proteomes" id="UP000094165"/>
    </source>
</evidence>
<accession>A0A1E5CUS5</accession>
<organism evidence="1 2">
    <name type="scientific">Vibrio genomosp. F6 str. FF-238</name>
    <dbReference type="NCBI Taxonomy" id="1191298"/>
    <lineage>
        <taxon>Bacteria</taxon>
        <taxon>Pseudomonadati</taxon>
        <taxon>Pseudomonadota</taxon>
        <taxon>Gammaproteobacteria</taxon>
        <taxon>Vibrionales</taxon>
        <taxon>Vibrionaceae</taxon>
        <taxon>Vibrio</taxon>
    </lineage>
</organism>
<dbReference type="EMBL" id="AJYW02000224">
    <property type="protein sequence ID" value="OEE73660.1"/>
    <property type="molecule type" value="Genomic_DNA"/>
</dbReference>
<gene>
    <name evidence="1" type="ORF">A130_18525</name>
</gene>
<dbReference type="Proteomes" id="UP000094165">
    <property type="component" value="Unassembled WGS sequence"/>
</dbReference>
<sequence length="215" mass="24908">MNTVVKIISHKVYLEHLELKLAKIREIAQISEEEALALCCCYIEAIGSKRFQLSGDGAESKTRYSKAEAFTDTLVKFSGYEFWDKIHPVGLLGCLPSKSFSRNYDAYVVKLTEIGESVREPEFVREQVKELHLNSNQRKWFEDHIHKGSIGSIAYSKVRSEIVHNISHEPFTFTAMYNDVKLPDLDYELMESCLSNVLDNLKQLSEENNKFWWEF</sequence>
<comment type="caution">
    <text evidence="1">The sequence shown here is derived from an EMBL/GenBank/DDBJ whole genome shotgun (WGS) entry which is preliminary data.</text>
</comment>
<protein>
    <submittedName>
        <fullName evidence="1">Uncharacterized protein</fullName>
    </submittedName>
</protein>